<comment type="caution">
    <text evidence="2">The sequence shown here is derived from an EMBL/GenBank/DDBJ whole genome shotgun (WGS) entry which is preliminary data.</text>
</comment>
<organism evidence="2 3">
    <name type="scientific">Bradyrhizobium manausense</name>
    <dbReference type="NCBI Taxonomy" id="989370"/>
    <lineage>
        <taxon>Bacteria</taxon>
        <taxon>Pseudomonadati</taxon>
        <taxon>Pseudomonadota</taxon>
        <taxon>Alphaproteobacteria</taxon>
        <taxon>Hyphomicrobiales</taxon>
        <taxon>Nitrobacteraceae</taxon>
        <taxon>Bradyrhizobium</taxon>
    </lineage>
</organism>
<gene>
    <name evidence="2" type="ORF">AOQ71_13280</name>
</gene>
<feature type="compositionally biased region" description="Basic and acidic residues" evidence="1">
    <location>
        <begin position="57"/>
        <end position="66"/>
    </location>
</feature>
<proteinExistence type="predicted"/>
<keyword evidence="3" id="KW-1185">Reference proteome</keyword>
<accession>A0A0R3DWP7</accession>
<dbReference type="EMBL" id="LJYG01000049">
    <property type="protein sequence ID" value="KRQ14246.1"/>
    <property type="molecule type" value="Genomic_DNA"/>
</dbReference>
<dbReference type="Proteomes" id="UP000051936">
    <property type="component" value="Unassembled WGS sequence"/>
</dbReference>
<reference evidence="2 3" key="1">
    <citation type="submission" date="2015-09" db="EMBL/GenBank/DDBJ databases">
        <title>Draft Genome Sequence of Bradyrhizobium manausense Strain BR 3351T, a Novel Symbiotic Nitrogen-Fixing Alphaproteobacterium Isolated from Brazilian Amazon Rain Forest.</title>
        <authorList>
            <person name="De Araujo J.L."/>
            <person name="Zilli J.E."/>
        </authorList>
    </citation>
    <scope>NUCLEOTIDE SEQUENCE [LARGE SCALE GENOMIC DNA]</scope>
    <source>
        <strain evidence="2 3">BR3351</strain>
    </source>
</reference>
<dbReference type="AlphaFoldDB" id="A0A0R3DWP7"/>
<feature type="region of interest" description="Disordered" evidence="1">
    <location>
        <begin position="57"/>
        <end position="76"/>
    </location>
</feature>
<evidence type="ECO:0000313" key="2">
    <source>
        <dbReference type="EMBL" id="KRQ14246.1"/>
    </source>
</evidence>
<sequence length="76" mass="8779">MVHLLPRLRQFGAQAREARPRFSQFIGLRQLRRVQRGQRFALHVAQNALCAIPRPFGDEGGRRKQILDLPAPPLQR</sequence>
<name>A0A0R3DWP7_9BRAD</name>
<evidence type="ECO:0000313" key="3">
    <source>
        <dbReference type="Proteomes" id="UP000051936"/>
    </source>
</evidence>
<evidence type="ECO:0000256" key="1">
    <source>
        <dbReference type="SAM" id="MobiDB-lite"/>
    </source>
</evidence>
<protein>
    <submittedName>
        <fullName evidence="2">Uncharacterized protein</fullName>
    </submittedName>
</protein>